<dbReference type="SUPFAM" id="SSF64268">
    <property type="entry name" value="PX domain"/>
    <property type="match status" value="1"/>
</dbReference>
<proteinExistence type="predicted"/>
<feature type="region of interest" description="Disordered" evidence="1">
    <location>
        <begin position="102"/>
        <end position="131"/>
    </location>
</feature>
<dbReference type="Pfam" id="PF00787">
    <property type="entry name" value="PX"/>
    <property type="match status" value="1"/>
</dbReference>
<name>A0ABD1IU61_9TELE</name>
<feature type="domain" description="PX" evidence="2">
    <location>
        <begin position="1"/>
        <end position="264"/>
    </location>
</feature>
<evidence type="ECO:0000313" key="3">
    <source>
        <dbReference type="EMBL" id="KAL2078174.1"/>
    </source>
</evidence>
<dbReference type="AlphaFoldDB" id="A0ABD1IU61"/>
<evidence type="ECO:0000259" key="2">
    <source>
        <dbReference type="PROSITE" id="PS50195"/>
    </source>
</evidence>
<dbReference type="EMBL" id="JBHFQA010000023">
    <property type="protein sequence ID" value="KAL2078174.1"/>
    <property type="molecule type" value="Genomic_DNA"/>
</dbReference>
<gene>
    <name evidence="3" type="ORF">ACEWY4_025859</name>
</gene>
<dbReference type="PANTHER" id="PTHR47194">
    <property type="entry name" value="SORTING NEXIN-29-RELATED"/>
    <property type="match status" value="1"/>
</dbReference>
<dbReference type="InterPro" id="IPR001683">
    <property type="entry name" value="PX_dom"/>
</dbReference>
<dbReference type="Gene3D" id="3.30.1520.10">
    <property type="entry name" value="Phox-like domain"/>
    <property type="match status" value="1"/>
</dbReference>
<evidence type="ECO:0000313" key="4">
    <source>
        <dbReference type="Proteomes" id="UP001591681"/>
    </source>
</evidence>
<comment type="caution">
    <text evidence="3">The sequence shown here is derived from an EMBL/GenBank/DDBJ whole genome shotgun (WGS) entry which is preliminary data.</text>
</comment>
<dbReference type="InterPro" id="IPR036871">
    <property type="entry name" value="PX_dom_sf"/>
</dbReference>
<evidence type="ECO:0000256" key="1">
    <source>
        <dbReference type="SAM" id="MobiDB-lite"/>
    </source>
</evidence>
<accession>A0ABD1IU61</accession>
<reference evidence="3 4" key="1">
    <citation type="submission" date="2024-09" db="EMBL/GenBank/DDBJ databases">
        <title>A chromosome-level genome assembly of Gray's grenadier anchovy, Coilia grayii.</title>
        <authorList>
            <person name="Fu Z."/>
        </authorList>
    </citation>
    <scope>NUCLEOTIDE SEQUENCE [LARGE SCALE GENOMIC DNA]</scope>
    <source>
        <strain evidence="3">G4</strain>
        <tissue evidence="3">Muscle</tissue>
    </source>
</reference>
<dbReference type="PROSITE" id="PS50195">
    <property type="entry name" value="PX"/>
    <property type="match status" value="1"/>
</dbReference>
<protein>
    <recommendedName>
        <fullName evidence="2">PX domain-containing protein</fullName>
    </recommendedName>
</protein>
<feature type="region of interest" description="Disordered" evidence="1">
    <location>
        <begin position="152"/>
        <end position="197"/>
    </location>
</feature>
<sequence length="264" mass="30007">MPETSTHPPRVSVVALAAADGVVCCRSKVLSSSFAKRSPVYIRIKDNEWNVYRRYTEFRELHNHLRTQFPQVDSFNFPPKKAIGNKSFLFFLPGTWLRSSAPGTATMHHERRSSPTPCSPAQRAERMPGRVSPRHLWRRRGEILHRQPALPSVKDRADFTGSRCPRRARPTKARLRAAGPGADAAFKGGQSKSRPIRQHSTMPQKWHLFFSLLLLLSPPAQLKRVKKGSFMNHLPTPPHSPHPQIHHLLLLLLILLSRFSSQTH</sequence>
<dbReference type="Proteomes" id="UP001591681">
    <property type="component" value="Unassembled WGS sequence"/>
</dbReference>
<feature type="compositionally biased region" description="Basic residues" evidence="1">
    <location>
        <begin position="164"/>
        <end position="175"/>
    </location>
</feature>
<dbReference type="PANTHER" id="PTHR47194:SF3">
    <property type="entry name" value="SORTING NEXIN 29"/>
    <property type="match status" value="1"/>
</dbReference>
<keyword evidence="4" id="KW-1185">Reference proteome</keyword>
<organism evidence="3 4">
    <name type="scientific">Coilia grayii</name>
    <name type="common">Gray's grenadier anchovy</name>
    <dbReference type="NCBI Taxonomy" id="363190"/>
    <lineage>
        <taxon>Eukaryota</taxon>
        <taxon>Metazoa</taxon>
        <taxon>Chordata</taxon>
        <taxon>Craniata</taxon>
        <taxon>Vertebrata</taxon>
        <taxon>Euteleostomi</taxon>
        <taxon>Actinopterygii</taxon>
        <taxon>Neopterygii</taxon>
        <taxon>Teleostei</taxon>
        <taxon>Clupei</taxon>
        <taxon>Clupeiformes</taxon>
        <taxon>Clupeoidei</taxon>
        <taxon>Engraulidae</taxon>
        <taxon>Coilinae</taxon>
        <taxon>Coilia</taxon>
    </lineage>
</organism>